<proteinExistence type="predicted"/>
<evidence type="ECO:0000256" key="1">
    <source>
        <dbReference type="SAM" id="MobiDB-lite"/>
    </source>
</evidence>
<dbReference type="AlphaFoldDB" id="A0A392R696"/>
<protein>
    <submittedName>
        <fullName evidence="2">Uncharacterized protein</fullName>
    </submittedName>
</protein>
<organism evidence="2 3">
    <name type="scientific">Trifolium medium</name>
    <dbReference type="NCBI Taxonomy" id="97028"/>
    <lineage>
        <taxon>Eukaryota</taxon>
        <taxon>Viridiplantae</taxon>
        <taxon>Streptophyta</taxon>
        <taxon>Embryophyta</taxon>
        <taxon>Tracheophyta</taxon>
        <taxon>Spermatophyta</taxon>
        <taxon>Magnoliopsida</taxon>
        <taxon>eudicotyledons</taxon>
        <taxon>Gunneridae</taxon>
        <taxon>Pentapetalae</taxon>
        <taxon>rosids</taxon>
        <taxon>fabids</taxon>
        <taxon>Fabales</taxon>
        <taxon>Fabaceae</taxon>
        <taxon>Papilionoideae</taxon>
        <taxon>50 kb inversion clade</taxon>
        <taxon>NPAAA clade</taxon>
        <taxon>Hologalegina</taxon>
        <taxon>IRL clade</taxon>
        <taxon>Trifolieae</taxon>
        <taxon>Trifolium</taxon>
    </lineage>
</organism>
<sequence length="107" mass="11450">MEVLTKLNLHVVGLNVAPVGYIPSGNIHSSNEESAAAQDIQVSMGTDTEFSANQPRAHQVLPRDVVPQKIQGDPKDVYQGSRMPNVGPGANPAISQNGEAHHKFKTI</sequence>
<comment type="caution">
    <text evidence="2">The sequence shown here is derived from an EMBL/GenBank/DDBJ whole genome shotgun (WGS) entry which is preliminary data.</text>
</comment>
<accession>A0A392R696</accession>
<feature type="region of interest" description="Disordered" evidence="1">
    <location>
        <begin position="65"/>
        <end position="107"/>
    </location>
</feature>
<dbReference type="Proteomes" id="UP000265520">
    <property type="component" value="Unassembled WGS sequence"/>
</dbReference>
<evidence type="ECO:0000313" key="2">
    <source>
        <dbReference type="EMBL" id="MCI32121.1"/>
    </source>
</evidence>
<evidence type="ECO:0000313" key="3">
    <source>
        <dbReference type="Proteomes" id="UP000265520"/>
    </source>
</evidence>
<reference evidence="2 3" key="1">
    <citation type="journal article" date="2018" name="Front. Plant Sci.">
        <title>Red Clover (Trifolium pratense) and Zigzag Clover (T. medium) - A Picture of Genomic Similarities and Differences.</title>
        <authorList>
            <person name="Dluhosova J."/>
            <person name="Istvanek J."/>
            <person name="Nedelnik J."/>
            <person name="Repkova J."/>
        </authorList>
    </citation>
    <scope>NUCLEOTIDE SEQUENCE [LARGE SCALE GENOMIC DNA]</scope>
    <source>
        <strain evidence="3">cv. 10/8</strain>
        <tissue evidence="2">Leaf</tissue>
    </source>
</reference>
<keyword evidence="3" id="KW-1185">Reference proteome</keyword>
<dbReference type="EMBL" id="LXQA010192869">
    <property type="protein sequence ID" value="MCI32121.1"/>
    <property type="molecule type" value="Genomic_DNA"/>
</dbReference>
<name>A0A392R696_9FABA</name>